<accession>A0A6N9THG0</accession>
<protein>
    <submittedName>
        <fullName evidence="2">DUF3307 domain-containing protein</fullName>
    </submittedName>
</protein>
<feature type="transmembrane region" description="Helical" evidence="1">
    <location>
        <begin position="94"/>
        <end position="118"/>
    </location>
</feature>
<comment type="caution">
    <text evidence="2">The sequence shown here is derived from an EMBL/GenBank/DDBJ whole genome shotgun (WGS) entry which is preliminary data.</text>
</comment>
<dbReference type="Pfam" id="PF11750">
    <property type="entry name" value="DUF3307"/>
    <property type="match status" value="1"/>
</dbReference>
<keyword evidence="1" id="KW-0812">Transmembrane</keyword>
<feature type="transmembrane region" description="Helical" evidence="1">
    <location>
        <begin position="12"/>
        <end position="31"/>
    </location>
</feature>
<feature type="transmembrane region" description="Helical" evidence="1">
    <location>
        <begin position="271"/>
        <end position="290"/>
    </location>
</feature>
<proteinExistence type="predicted"/>
<evidence type="ECO:0000313" key="2">
    <source>
        <dbReference type="EMBL" id="NDW14969.1"/>
    </source>
</evidence>
<dbReference type="EMBL" id="JAAAWO010000003">
    <property type="protein sequence ID" value="NDW14969.1"/>
    <property type="molecule type" value="Genomic_DNA"/>
</dbReference>
<keyword evidence="1" id="KW-1133">Transmembrane helix</keyword>
<gene>
    <name evidence="2" type="ORF">GTQ48_05415</name>
</gene>
<dbReference type="InterPro" id="IPR021737">
    <property type="entry name" value="Phage_phiKZ_Orf197"/>
</dbReference>
<feature type="transmembrane region" description="Helical" evidence="1">
    <location>
        <begin position="51"/>
        <end position="74"/>
    </location>
</feature>
<evidence type="ECO:0000256" key="1">
    <source>
        <dbReference type="SAM" id="Phobius"/>
    </source>
</evidence>
<feature type="transmembrane region" description="Helical" evidence="1">
    <location>
        <begin position="169"/>
        <end position="186"/>
    </location>
</feature>
<keyword evidence="3" id="KW-1185">Reference proteome</keyword>
<evidence type="ECO:0000313" key="3">
    <source>
        <dbReference type="Proteomes" id="UP000471381"/>
    </source>
</evidence>
<organism evidence="2 3">
    <name type="scientific">Alteromonas genovensis</name>
    <dbReference type="NCBI Taxonomy" id="471225"/>
    <lineage>
        <taxon>Bacteria</taxon>
        <taxon>Pseudomonadati</taxon>
        <taxon>Pseudomonadota</taxon>
        <taxon>Gammaproteobacteria</taxon>
        <taxon>Alteromonadales</taxon>
        <taxon>Alteromonadaceae</taxon>
        <taxon>Alteromonas/Salinimonas group</taxon>
        <taxon>Alteromonas</taxon>
    </lineage>
</organism>
<keyword evidence="1" id="KW-0472">Membrane</keyword>
<name>A0A6N9THG0_9ALTE</name>
<feature type="transmembrane region" description="Helical" evidence="1">
    <location>
        <begin position="231"/>
        <end position="251"/>
    </location>
</feature>
<dbReference type="Proteomes" id="UP000471381">
    <property type="component" value="Unassembled WGS sequence"/>
</dbReference>
<sequence length="297" mass="32337">MGEIGAEQLQLQQLALIAGLLVAHVLGDFYFQPAGWVKSRNTKHLLSPALYLHALLHGVLAFFALLILSLFATLATKETGAAATGVSTTGLSAASITAIELTPLFLVAIGVMVTHFIIDAVKSYASPTTFAFVIDQAAHIIAAIILWALLTQQFTPLLQHIYAINYHHLVLLLAYLIILSPTSIFIKQLLSPWTKELDELTNPKRTSGLVQLPVQRTLAMAGQRIGYLERLLILTFVLLNQFAAIGFLIAAKSIFRFGDLTKSEDKKLTEYVLLGTLTSVVITIATGLVAKWCMGKL</sequence>
<reference evidence="2 3" key="1">
    <citation type="submission" date="2020-01" db="EMBL/GenBank/DDBJ databases">
        <title>Genomes of bacteria type strains.</title>
        <authorList>
            <person name="Chen J."/>
            <person name="Zhu S."/>
            <person name="Yang J."/>
        </authorList>
    </citation>
    <scope>NUCLEOTIDE SEQUENCE [LARGE SCALE GENOMIC DNA]</scope>
    <source>
        <strain evidence="2 3">LMG 24078</strain>
    </source>
</reference>
<feature type="transmembrane region" description="Helical" evidence="1">
    <location>
        <begin position="130"/>
        <end position="149"/>
    </location>
</feature>
<dbReference type="AlphaFoldDB" id="A0A6N9THG0"/>